<accession>A0ABQ5D7Q3</accession>
<evidence type="ECO:0000313" key="2">
    <source>
        <dbReference type="EMBL" id="GJT34397.1"/>
    </source>
</evidence>
<reference evidence="2" key="1">
    <citation type="journal article" date="2022" name="Int. J. Mol. Sci.">
        <title>Draft Genome of Tanacetum Coccineum: Genomic Comparison of Closely Related Tanacetum-Family Plants.</title>
        <authorList>
            <person name="Yamashiro T."/>
            <person name="Shiraishi A."/>
            <person name="Nakayama K."/>
            <person name="Satake H."/>
        </authorList>
    </citation>
    <scope>NUCLEOTIDE SEQUENCE</scope>
</reference>
<name>A0ABQ5D7Q3_9ASTR</name>
<keyword evidence="1" id="KW-0175">Coiled coil</keyword>
<sequence>MALHDEKLETQTKKVEELENTVGGFRDKLKLFQTMFQGACGSSDMFFPVSHEGYIGYGKKKNKHSSRKN</sequence>
<evidence type="ECO:0000313" key="3">
    <source>
        <dbReference type="Proteomes" id="UP001151760"/>
    </source>
</evidence>
<comment type="caution">
    <text evidence="2">The sequence shown here is derived from an EMBL/GenBank/DDBJ whole genome shotgun (WGS) entry which is preliminary data.</text>
</comment>
<proteinExistence type="predicted"/>
<keyword evidence="3" id="KW-1185">Reference proteome</keyword>
<protein>
    <submittedName>
        <fullName evidence="2">Uncharacterized protein</fullName>
    </submittedName>
</protein>
<dbReference type="EMBL" id="BQNB010014959">
    <property type="protein sequence ID" value="GJT34397.1"/>
    <property type="molecule type" value="Genomic_DNA"/>
</dbReference>
<evidence type="ECO:0000256" key="1">
    <source>
        <dbReference type="SAM" id="Coils"/>
    </source>
</evidence>
<dbReference type="Proteomes" id="UP001151760">
    <property type="component" value="Unassembled WGS sequence"/>
</dbReference>
<reference evidence="2" key="2">
    <citation type="submission" date="2022-01" db="EMBL/GenBank/DDBJ databases">
        <authorList>
            <person name="Yamashiro T."/>
            <person name="Shiraishi A."/>
            <person name="Satake H."/>
            <person name="Nakayama K."/>
        </authorList>
    </citation>
    <scope>NUCLEOTIDE SEQUENCE</scope>
</reference>
<organism evidence="2 3">
    <name type="scientific">Tanacetum coccineum</name>
    <dbReference type="NCBI Taxonomy" id="301880"/>
    <lineage>
        <taxon>Eukaryota</taxon>
        <taxon>Viridiplantae</taxon>
        <taxon>Streptophyta</taxon>
        <taxon>Embryophyta</taxon>
        <taxon>Tracheophyta</taxon>
        <taxon>Spermatophyta</taxon>
        <taxon>Magnoliopsida</taxon>
        <taxon>eudicotyledons</taxon>
        <taxon>Gunneridae</taxon>
        <taxon>Pentapetalae</taxon>
        <taxon>asterids</taxon>
        <taxon>campanulids</taxon>
        <taxon>Asterales</taxon>
        <taxon>Asteraceae</taxon>
        <taxon>Asteroideae</taxon>
        <taxon>Anthemideae</taxon>
        <taxon>Anthemidinae</taxon>
        <taxon>Tanacetum</taxon>
    </lineage>
</organism>
<feature type="coiled-coil region" evidence="1">
    <location>
        <begin position="1"/>
        <end position="28"/>
    </location>
</feature>
<gene>
    <name evidence="2" type="ORF">Tco_0924816</name>
</gene>